<name>A0ACA9YBP6_9ASCO</name>
<sequence length="551" mass="63933">MTTEEISIEETNILRAKVGLPPIPVADEKPREYKKDLSLEETNKLRISLGLNPIEVKSEDIEQDHFRAFQEGKEKQRKDEELIHRLHIAKDKKERKRKIADNNHLYNDDEVTTDSWLDSLTIKKPKSIERIIKANNVDTNEISGQIAHSSRDLQDLKDDEILTLNDNHILDETDQLSNERLKGQTKIKKDLEEKNKVRDIKGGRYYSATNEEDEEEFVKLNGSEIKFNEKVEVTQNKGKNRAEFDLFDEFGEPPKVRKPTKMKRIKKKENKSRVKDDTITIQTVELEPFLNEEEDIEDKLSLQRKLKQQSRKFLKPEDIAKEIRQFERIQQEELVEKLTSNDGGMLFDQMDDFLTSLTAEAASPREVIEKEVTSPTKLAKPEADIGNLRNNSVPDAKEIQISSSATIKKTDVGSGLGSTLRYLRENNLIKETSETVKQRSKVLSQAEELKQRMKRQEESVRKELQSDSKYQSLSGVEKENYFRSKLDDYLQAHRSTTDFFEKYQPNVQLTYRDRKGNALSTKDAFKQLSSEYHGTSKAHNKKDRQNSKKKS</sequence>
<proteinExistence type="predicted"/>
<comment type="caution">
    <text evidence="1">The sequence shown here is derived from an EMBL/GenBank/DDBJ whole genome shotgun (WGS) entry which is preliminary data.</text>
</comment>
<evidence type="ECO:0000313" key="2">
    <source>
        <dbReference type="Proteomes" id="UP001152531"/>
    </source>
</evidence>
<accession>A0ACA9YBP6</accession>
<gene>
    <name evidence="1" type="ORF">CLIB1444_09S04742</name>
</gene>
<keyword evidence="1" id="KW-0687">Ribonucleoprotein</keyword>
<reference evidence="1" key="1">
    <citation type="submission" date="2022-06" db="EMBL/GenBank/DDBJ databases">
        <authorList>
            <person name="Legras J.-L."/>
            <person name="Devillers H."/>
            <person name="Grondin C."/>
        </authorList>
    </citation>
    <scope>NUCLEOTIDE SEQUENCE</scope>
    <source>
        <strain evidence="1">CLIB 1444</strain>
    </source>
</reference>
<evidence type="ECO:0000313" key="1">
    <source>
        <dbReference type="EMBL" id="CAH6722491.1"/>
    </source>
</evidence>
<protein>
    <submittedName>
        <fullName evidence="1">66 kDa U4/U6.U5 small nuclear ribonucleoprotein component</fullName>
    </submittedName>
</protein>
<dbReference type="EMBL" id="CALSDN010000009">
    <property type="protein sequence ID" value="CAH6722491.1"/>
    <property type="molecule type" value="Genomic_DNA"/>
</dbReference>
<dbReference type="Proteomes" id="UP001152531">
    <property type="component" value="Unassembled WGS sequence"/>
</dbReference>
<keyword evidence="2" id="KW-1185">Reference proteome</keyword>
<organism evidence="1 2">
    <name type="scientific">[Candida] jaroonii</name>
    <dbReference type="NCBI Taxonomy" id="467808"/>
    <lineage>
        <taxon>Eukaryota</taxon>
        <taxon>Fungi</taxon>
        <taxon>Dikarya</taxon>
        <taxon>Ascomycota</taxon>
        <taxon>Saccharomycotina</taxon>
        <taxon>Pichiomycetes</taxon>
        <taxon>Debaryomycetaceae</taxon>
        <taxon>Yamadazyma</taxon>
    </lineage>
</organism>